<protein>
    <submittedName>
        <fullName evidence="2">Uncharacterized protein</fullName>
    </submittedName>
</protein>
<name>A0A1I6AVW9_9PSEU</name>
<feature type="transmembrane region" description="Helical" evidence="1">
    <location>
        <begin position="142"/>
        <end position="162"/>
    </location>
</feature>
<keyword evidence="1" id="KW-1133">Transmembrane helix</keyword>
<evidence type="ECO:0000313" key="3">
    <source>
        <dbReference type="Proteomes" id="UP000198727"/>
    </source>
</evidence>
<keyword evidence="3" id="KW-1185">Reference proteome</keyword>
<feature type="transmembrane region" description="Helical" evidence="1">
    <location>
        <begin position="6"/>
        <end position="29"/>
    </location>
</feature>
<feature type="transmembrane region" description="Helical" evidence="1">
    <location>
        <begin position="50"/>
        <end position="75"/>
    </location>
</feature>
<keyword evidence="1" id="KW-0472">Membrane</keyword>
<evidence type="ECO:0000313" key="2">
    <source>
        <dbReference type="EMBL" id="SFQ72855.1"/>
    </source>
</evidence>
<keyword evidence="1" id="KW-0812">Transmembrane</keyword>
<dbReference type="Proteomes" id="UP000198727">
    <property type="component" value="Unassembled WGS sequence"/>
</dbReference>
<sequence length="165" mass="17047">MEFEFWAALVAGFTGGLVMSAMMAIMRAAGTTEMNMMYLQGTMFTAKRGAAMAIGAVMHLVVISGAILGSVYALLFTWLNVSAASAWWVGALFGIVHGILGGLMMAGVPAVHPRMGKGDTGGAVALKEPGLFAKNYGSATPAGVLATHVLYGLVLGAVYAWLLGM</sequence>
<organism evidence="2 3">
    <name type="scientific">Amycolatopsis arida</name>
    <dbReference type="NCBI Taxonomy" id="587909"/>
    <lineage>
        <taxon>Bacteria</taxon>
        <taxon>Bacillati</taxon>
        <taxon>Actinomycetota</taxon>
        <taxon>Actinomycetes</taxon>
        <taxon>Pseudonocardiales</taxon>
        <taxon>Pseudonocardiaceae</taxon>
        <taxon>Amycolatopsis</taxon>
    </lineage>
</organism>
<accession>A0A1I6AVW9</accession>
<dbReference type="RefSeq" id="WP_092536796.1">
    <property type="nucleotide sequence ID" value="NZ_FOWW01000015.1"/>
</dbReference>
<dbReference type="AlphaFoldDB" id="A0A1I6AVW9"/>
<evidence type="ECO:0000256" key="1">
    <source>
        <dbReference type="SAM" id="Phobius"/>
    </source>
</evidence>
<dbReference type="STRING" id="587909.SAMN05421810_11518"/>
<dbReference type="OrthoDB" id="161967at2"/>
<dbReference type="EMBL" id="FOWW01000015">
    <property type="protein sequence ID" value="SFQ72855.1"/>
    <property type="molecule type" value="Genomic_DNA"/>
</dbReference>
<proteinExistence type="predicted"/>
<feature type="transmembrane region" description="Helical" evidence="1">
    <location>
        <begin position="87"/>
        <end position="108"/>
    </location>
</feature>
<gene>
    <name evidence="2" type="ORF">SAMN05421810_11518</name>
</gene>
<reference evidence="3" key="1">
    <citation type="submission" date="2016-10" db="EMBL/GenBank/DDBJ databases">
        <authorList>
            <person name="Varghese N."/>
            <person name="Submissions S."/>
        </authorList>
    </citation>
    <scope>NUCLEOTIDE SEQUENCE [LARGE SCALE GENOMIC DNA]</scope>
    <source>
        <strain evidence="3">CGMCC 4.5579</strain>
    </source>
</reference>